<dbReference type="GO" id="GO:0016757">
    <property type="term" value="F:glycosyltransferase activity"/>
    <property type="evidence" value="ECO:0007669"/>
    <property type="project" value="UniProtKB-KW"/>
</dbReference>
<dbReference type="PANTHER" id="PTHR43646">
    <property type="entry name" value="GLYCOSYLTRANSFERASE"/>
    <property type="match status" value="1"/>
</dbReference>
<evidence type="ECO:0000256" key="1">
    <source>
        <dbReference type="ARBA" id="ARBA00004236"/>
    </source>
</evidence>
<dbReference type="PANTHER" id="PTHR43646:SF2">
    <property type="entry name" value="GLYCOSYLTRANSFERASE 2-LIKE DOMAIN-CONTAINING PROTEIN"/>
    <property type="match status" value="1"/>
</dbReference>
<reference evidence="7 10" key="2">
    <citation type="submission" date="2019-10" db="EMBL/GenBank/DDBJ databases">
        <title>Prolixibacter strains distinguished by the presence of nitrate reductase genes were adept at nitrate-dependent anaerobic corrosion of metallic iron and carbon steel.</title>
        <authorList>
            <person name="Iino T."/>
            <person name="Shono N."/>
            <person name="Ito K."/>
            <person name="Nakamura R."/>
            <person name="Sueoka K."/>
            <person name="Harayama S."/>
            <person name="Ohkuma M."/>
        </authorList>
    </citation>
    <scope>NUCLEOTIDE SEQUENCE [LARGE SCALE GENOMIC DNA]</scope>
    <source>
        <strain evidence="7 10">MIC1-1</strain>
    </source>
</reference>
<dbReference type="OrthoDB" id="5391853at2"/>
<dbReference type="EMBL" id="PYGC01000001">
    <property type="protein sequence ID" value="PSK85395.1"/>
    <property type="molecule type" value="Genomic_DNA"/>
</dbReference>
<keyword evidence="5" id="KW-0472">Membrane</keyword>
<dbReference type="Pfam" id="PF00535">
    <property type="entry name" value="Glycos_transf_2"/>
    <property type="match status" value="1"/>
</dbReference>
<evidence type="ECO:0000256" key="4">
    <source>
        <dbReference type="ARBA" id="ARBA00022679"/>
    </source>
</evidence>
<name>A0A2P8CKD1_9BACT</name>
<evidence type="ECO:0000313" key="9">
    <source>
        <dbReference type="Proteomes" id="UP000240621"/>
    </source>
</evidence>
<dbReference type="InterPro" id="IPR029044">
    <property type="entry name" value="Nucleotide-diphossugar_trans"/>
</dbReference>
<dbReference type="AlphaFoldDB" id="A0A2P8CKD1"/>
<dbReference type="GO" id="GO:0005886">
    <property type="term" value="C:plasma membrane"/>
    <property type="evidence" value="ECO:0007669"/>
    <property type="project" value="UniProtKB-SubCell"/>
</dbReference>
<evidence type="ECO:0000256" key="2">
    <source>
        <dbReference type="ARBA" id="ARBA00022475"/>
    </source>
</evidence>
<comment type="subcellular location">
    <subcellularLocation>
        <location evidence="1">Cell membrane</location>
    </subcellularLocation>
</comment>
<comment type="caution">
    <text evidence="8">The sequence shown here is derived from an EMBL/GenBank/DDBJ whole genome shotgun (WGS) entry which is preliminary data.</text>
</comment>
<keyword evidence="4 8" id="KW-0808">Transferase</keyword>
<dbReference type="Proteomes" id="UP000240621">
    <property type="component" value="Unassembled WGS sequence"/>
</dbReference>
<organism evidence="8 9">
    <name type="scientific">Prolixibacter denitrificans</name>
    <dbReference type="NCBI Taxonomy" id="1541063"/>
    <lineage>
        <taxon>Bacteria</taxon>
        <taxon>Pseudomonadati</taxon>
        <taxon>Bacteroidota</taxon>
        <taxon>Bacteroidia</taxon>
        <taxon>Marinilabiliales</taxon>
        <taxon>Prolixibacteraceae</taxon>
        <taxon>Prolixibacter</taxon>
    </lineage>
</organism>
<evidence type="ECO:0000259" key="6">
    <source>
        <dbReference type="Pfam" id="PF00535"/>
    </source>
</evidence>
<evidence type="ECO:0000256" key="3">
    <source>
        <dbReference type="ARBA" id="ARBA00022676"/>
    </source>
</evidence>
<dbReference type="Proteomes" id="UP000396862">
    <property type="component" value="Unassembled WGS sequence"/>
</dbReference>
<feature type="domain" description="Glycosyltransferase 2-like" evidence="6">
    <location>
        <begin position="29"/>
        <end position="161"/>
    </location>
</feature>
<keyword evidence="3" id="KW-0328">Glycosyltransferase</keyword>
<proteinExistence type="predicted"/>
<dbReference type="InterPro" id="IPR001173">
    <property type="entry name" value="Glyco_trans_2-like"/>
</dbReference>
<evidence type="ECO:0000313" key="10">
    <source>
        <dbReference type="Proteomes" id="UP000396862"/>
    </source>
</evidence>
<protein>
    <submittedName>
        <fullName evidence="8">Glycosyl transferase family 2</fullName>
    </submittedName>
</protein>
<dbReference type="Gene3D" id="3.90.550.10">
    <property type="entry name" value="Spore Coat Polysaccharide Biosynthesis Protein SpsA, Chain A"/>
    <property type="match status" value="1"/>
</dbReference>
<evidence type="ECO:0000313" key="8">
    <source>
        <dbReference type="EMBL" id="PSK85395.1"/>
    </source>
</evidence>
<dbReference type="EMBL" id="BLAU01000001">
    <property type="protein sequence ID" value="GET20015.1"/>
    <property type="molecule type" value="Genomic_DNA"/>
</dbReference>
<dbReference type="RefSeq" id="WP_106540445.1">
    <property type="nucleotide sequence ID" value="NZ_BLAU01000001.1"/>
</dbReference>
<evidence type="ECO:0000256" key="5">
    <source>
        <dbReference type="ARBA" id="ARBA00023136"/>
    </source>
</evidence>
<dbReference type="SUPFAM" id="SSF53448">
    <property type="entry name" value="Nucleotide-diphospho-sugar transferases"/>
    <property type="match status" value="1"/>
</dbReference>
<evidence type="ECO:0000313" key="7">
    <source>
        <dbReference type="EMBL" id="GET20015.1"/>
    </source>
</evidence>
<keyword evidence="10" id="KW-1185">Reference proteome</keyword>
<accession>A0A2P8CKD1</accession>
<gene>
    <name evidence="8" type="ORF">CLV93_101351</name>
    <name evidence="7" type="ORF">JCM18694_02610</name>
</gene>
<sequence>MHSFDSYLKKHAGFPPFITEKPEDQLSCCVVIPCYREPELFKTLESLLSATSPSLPTEVIVVVNSPEGASADAAEINQQTIAQFQAWKREIPSGKISFHLVHVQELKKKWAGAGWARKIGMDEAIHRFNLAGNEKGIIVSLDADCRVSPNYFTAIEEAFQSCSKCQLFTIGFEHDLQELGLDASLREGITRYELYMRYYRHAMQLTGYPNAIYTVGSAFAVRAGAYVKQGGMNRKKAGEDFYFLHKVVQLGTFGEISEALVFPGIRTSDRVPFGTGPKLAQFLSGEDSMETTYSFRAFEELQPFFRKVNELYHLNQEQLAETIDGLPAPLRRFLMQSGATDMIRELQSNCSGDSIFARRFFHRFNAFWILKYLNFVHDEDYKPDLLLKAARQLLQVKGIESAASSDYSTLLHIFRNIDYPNHI</sequence>
<reference evidence="8 9" key="1">
    <citation type="submission" date="2018-03" db="EMBL/GenBank/DDBJ databases">
        <title>Genomic Encyclopedia of Archaeal and Bacterial Type Strains, Phase II (KMG-II): from individual species to whole genera.</title>
        <authorList>
            <person name="Goeker M."/>
        </authorList>
    </citation>
    <scope>NUCLEOTIDE SEQUENCE [LARGE SCALE GENOMIC DNA]</scope>
    <source>
        <strain evidence="8 9">DSM 27267</strain>
    </source>
</reference>
<keyword evidence="2" id="KW-1003">Cell membrane</keyword>